<evidence type="ECO:0000256" key="1">
    <source>
        <dbReference type="SAM" id="SignalP"/>
    </source>
</evidence>
<protein>
    <submittedName>
        <fullName evidence="2">Uncharacterized protein</fullName>
    </submittedName>
</protein>
<keyword evidence="3" id="KW-1185">Reference proteome</keyword>
<feature type="signal peptide" evidence="1">
    <location>
        <begin position="1"/>
        <end position="19"/>
    </location>
</feature>
<evidence type="ECO:0000313" key="2">
    <source>
        <dbReference type="EMBL" id="KAJ3654472.1"/>
    </source>
</evidence>
<gene>
    <name evidence="2" type="ORF">Zmor_013659</name>
</gene>
<comment type="caution">
    <text evidence="2">The sequence shown here is derived from an EMBL/GenBank/DDBJ whole genome shotgun (WGS) entry which is preliminary data.</text>
</comment>
<evidence type="ECO:0000313" key="3">
    <source>
        <dbReference type="Proteomes" id="UP001168821"/>
    </source>
</evidence>
<organism evidence="2 3">
    <name type="scientific">Zophobas morio</name>
    <dbReference type="NCBI Taxonomy" id="2755281"/>
    <lineage>
        <taxon>Eukaryota</taxon>
        <taxon>Metazoa</taxon>
        <taxon>Ecdysozoa</taxon>
        <taxon>Arthropoda</taxon>
        <taxon>Hexapoda</taxon>
        <taxon>Insecta</taxon>
        <taxon>Pterygota</taxon>
        <taxon>Neoptera</taxon>
        <taxon>Endopterygota</taxon>
        <taxon>Coleoptera</taxon>
        <taxon>Polyphaga</taxon>
        <taxon>Cucujiformia</taxon>
        <taxon>Tenebrionidae</taxon>
        <taxon>Zophobas</taxon>
    </lineage>
</organism>
<accession>A0AA38MFA1</accession>
<proteinExistence type="predicted"/>
<dbReference type="Proteomes" id="UP001168821">
    <property type="component" value="Unassembled WGS sequence"/>
</dbReference>
<keyword evidence="1" id="KW-0732">Signal</keyword>
<feature type="chain" id="PRO_5041311056" evidence="1">
    <location>
        <begin position="20"/>
        <end position="383"/>
    </location>
</feature>
<sequence>MKFVLTIIISAFYFAPSLMQEDDYYDDYYDDYSPLELADFVYIRSSSVEDQGGYFIRNQEMTTTPQKSQPVYRMCTNKNKNIICIEKISTNISSVNGTDCTPQKIKQVTCEKCYEIQGNGTVHKLLHSIRARPKEIKIFCRNLIYVKCYDFKTEYVDIFATLLTLAISAHATYTLPKLVVPSVTYGVPEEPKPVVPAVVYGVPEVPKPELAPIKTEYSYTLPAVATVQTHHEELPSTIHVPSGVTTLADGYAAPHDSIPYTHGYISGLPAPQILSPHAPILGYSSVYSYGYSVPHVAYPHVTYSAPSSQVVTITGPSQISTVIAGHDTEEIHEEHLQEPVVSKYEYEVPHVVVPEVKPHTTYGLPHVVVPEPVVPHTTYGLPY</sequence>
<dbReference type="AlphaFoldDB" id="A0AA38MFA1"/>
<name>A0AA38MFA1_9CUCU</name>
<dbReference type="EMBL" id="JALNTZ010000004">
    <property type="protein sequence ID" value="KAJ3654472.1"/>
    <property type="molecule type" value="Genomic_DNA"/>
</dbReference>
<reference evidence="2" key="1">
    <citation type="journal article" date="2023" name="G3 (Bethesda)">
        <title>Whole genome assemblies of Zophobas morio and Tenebrio molitor.</title>
        <authorList>
            <person name="Kaur S."/>
            <person name="Stinson S.A."/>
            <person name="diCenzo G.C."/>
        </authorList>
    </citation>
    <scope>NUCLEOTIDE SEQUENCE</scope>
    <source>
        <strain evidence="2">QUZm001</strain>
    </source>
</reference>